<reference evidence="1" key="1">
    <citation type="submission" date="2019-11" db="EMBL/GenBank/DDBJ databases">
        <title>The nuclear and mitochondrial genomes of Frieseomelitta varia - a highly eusocial stingless bee (Meliponini) with a permanently sterile worker caste.</title>
        <authorList>
            <person name="Freitas F.C.P."/>
            <person name="Lourenco A.P."/>
            <person name="Nunes F.M.F."/>
            <person name="Paschoal A.R."/>
            <person name="Abreu F.C.P."/>
            <person name="Barbin F.O."/>
            <person name="Bataglia L."/>
            <person name="Cardoso-Junior C.A.M."/>
            <person name="Cervoni M.S."/>
            <person name="Silva S.R."/>
            <person name="Dalarmi F."/>
            <person name="Del Lama M.A."/>
            <person name="Depintor T.S."/>
            <person name="Ferreira K.M."/>
            <person name="Goria P.S."/>
            <person name="Jaskot M.C."/>
            <person name="Lago D.C."/>
            <person name="Luna-Lucena D."/>
            <person name="Moda L.M."/>
            <person name="Nascimento L."/>
            <person name="Pedrino M."/>
            <person name="Rabico F.O."/>
            <person name="Sanches F.C."/>
            <person name="Santos D.E."/>
            <person name="Santos C.G."/>
            <person name="Vieira J."/>
            <person name="Lopes T.F."/>
            <person name="Barchuk A.R."/>
            <person name="Hartfelder K."/>
            <person name="Simoes Z.L.P."/>
            <person name="Bitondi M.M.G."/>
            <person name="Pinheiro D.G."/>
        </authorList>
    </citation>
    <scope>NUCLEOTIDE SEQUENCE</scope>
    <source>
        <strain evidence="1">USP_RPSP 00005682</strain>
        <tissue evidence="1">Whole individual</tissue>
    </source>
</reference>
<name>A0A833SCS7_9HYME</name>
<keyword evidence="2" id="KW-1185">Reference proteome</keyword>
<dbReference type="AlphaFoldDB" id="A0A833SCS7"/>
<dbReference type="Proteomes" id="UP000655588">
    <property type="component" value="Unassembled WGS sequence"/>
</dbReference>
<protein>
    <submittedName>
        <fullName evidence="1">Uncharacterized protein</fullName>
    </submittedName>
</protein>
<organism evidence="1 2">
    <name type="scientific">Frieseomelitta varia</name>
    <dbReference type="NCBI Taxonomy" id="561572"/>
    <lineage>
        <taxon>Eukaryota</taxon>
        <taxon>Metazoa</taxon>
        <taxon>Ecdysozoa</taxon>
        <taxon>Arthropoda</taxon>
        <taxon>Hexapoda</taxon>
        <taxon>Insecta</taxon>
        <taxon>Pterygota</taxon>
        <taxon>Neoptera</taxon>
        <taxon>Endopterygota</taxon>
        <taxon>Hymenoptera</taxon>
        <taxon>Apocrita</taxon>
        <taxon>Aculeata</taxon>
        <taxon>Apoidea</taxon>
        <taxon>Anthophila</taxon>
        <taxon>Apidae</taxon>
        <taxon>Frieseomelitta</taxon>
    </lineage>
</organism>
<proteinExistence type="predicted"/>
<gene>
    <name evidence="1" type="ORF">E2986_12576</name>
</gene>
<accession>A0A833SCS7</accession>
<sequence>MAIVSKKHCLYMSCNCPLTPSTGPTLASTCGGSSFMLFMGLLEVFLRSQCDLEDPCNRPLSPPTVNSSEIKISEIMELKQKYTYVEANRIMKLQCFQCEEKQKISR</sequence>
<comment type="caution">
    <text evidence="1">The sequence shown here is derived from an EMBL/GenBank/DDBJ whole genome shotgun (WGS) entry which is preliminary data.</text>
</comment>
<evidence type="ECO:0000313" key="2">
    <source>
        <dbReference type="Proteomes" id="UP000655588"/>
    </source>
</evidence>
<evidence type="ECO:0000313" key="1">
    <source>
        <dbReference type="EMBL" id="KAF3430532.1"/>
    </source>
</evidence>
<dbReference type="EMBL" id="WNWW01000040">
    <property type="protein sequence ID" value="KAF3430532.1"/>
    <property type="molecule type" value="Genomic_DNA"/>
</dbReference>